<keyword evidence="2" id="KW-1185">Reference proteome</keyword>
<evidence type="ECO:0000313" key="1">
    <source>
        <dbReference type="EMBL" id="BCN30985.1"/>
    </source>
</evidence>
<dbReference type="InterPro" id="IPR016181">
    <property type="entry name" value="Acyl_CoA_acyltransferase"/>
</dbReference>
<name>A0A7R7EL14_9FIRM</name>
<gene>
    <name evidence="1" type="ORF">bsdtb5_22800</name>
</gene>
<evidence type="ECO:0008006" key="3">
    <source>
        <dbReference type="Google" id="ProtNLM"/>
    </source>
</evidence>
<dbReference type="Gene3D" id="3.40.630.30">
    <property type="match status" value="1"/>
</dbReference>
<dbReference type="EMBL" id="AP024169">
    <property type="protein sequence ID" value="BCN30985.1"/>
    <property type="molecule type" value="Genomic_DNA"/>
</dbReference>
<dbReference type="SUPFAM" id="SSF55729">
    <property type="entry name" value="Acyl-CoA N-acyltransferases (Nat)"/>
    <property type="match status" value="1"/>
</dbReference>
<dbReference type="Proteomes" id="UP000595897">
    <property type="component" value="Chromosome"/>
</dbReference>
<dbReference type="AlphaFoldDB" id="A0A7R7EL14"/>
<dbReference type="KEGG" id="ahb:bsdtb5_22800"/>
<dbReference type="InterPro" id="IPR027365">
    <property type="entry name" value="GNAT_acetyltra_YdfB-like"/>
</dbReference>
<accession>A0A7R7EL14</accession>
<organism evidence="1 2">
    <name type="scientific">Anaeromicropila herbilytica</name>
    <dbReference type="NCBI Taxonomy" id="2785025"/>
    <lineage>
        <taxon>Bacteria</taxon>
        <taxon>Bacillati</taxon>
        <taxon>Bacillota</taxon>
        <taxon>Clostridia</taxon>
        <taxon>Lachnospirales</taxon>
        <taxon>Lachnospiraceae</taxon>
        <taxon>Anaeromicropila</taxon>
    </lineage>
</organism>
<dbReference type="RefSeq" id="WP_271712137.1">
    <property type="nucleotide sequence ID" value="NZ_AP024169.1"/>
</dbReference>
<protein>
    <recommendedName>
        <fullName evidence="3">N-acetyltransferase domain-containing protein</fullName>
    </recommendedName>
</protein>
<proteinExistence type="predicted"/>
<dbReference type="Pfam" id="PF12746">
    <property type="entry name" value="GNAT_acetyltran"/>
    <property type="match status" value="1"/>
</dbReference>
<sequence length="241" mass="27684">MDKKYMMQIVYNQLAIDYNCSPQDFLKDGLIFTEAKELKGRRPYPFITPRLEMITFGNGVVINASSDILSLVKNKLEGKTRHEVFNMPFIYGVNPYFLPYFNNIRSFKKTDDYEFDIVEKCDIAKLYKYKGFDYALQYTSNSFHPEVLAIVVKQKGDVVGIASATAECETMWQINVDVLSPYRGNNLATIMVNALTFEVLNRGIVPYYSTDCSTLASQRVAVKSGYIPTWSHCFRTRLELL</sequence>
<reference evidence="1 2" key="1">
    <citation type="submission" date="2020-11" db="EMBL/GenBank/DDBJ databases">
        <title>Draft genome sequencing of a Lachnospiraceae strain isolated from anoxic soil subjected to BSD treatment.</title>
        <authorList>
            <person name="Uek A."/>
            <person name="Tonouchi A."/>
        </authorList>
    </citation>
    <scope>NUCLEOTIDE SEQUENCE [LARGE SCALE GENOMIC DNA]</scope>
    <source>
        <strain evidence="1 2">TB5</strain>
    </source>
</reference>
<evidence type="ECO:0000313" key="2">
    <source>
        <dbReference type="Proteomes" id="UP000595897"/>
    </source>
</evidence>